<evidence type="ECO:0000256" key="1">
    <source>
        <dbReference type="SAM" id="MobiDB-lite"/>
    </source>
</evidence>
<comment type="caution">
    <text evidence="2">The sequence shown here is derived from an EMBL/GenBank/DDBJ whole genome shotgun (WGS) entry which is preliminary data.</text>
</comment>
<dbReference type="EMBL" id="JAHLQT010007678">
    <property type="protein sequence ID" value="KAG7174453.1"/>
    <property type="molecule type" value="Genomic_DNA"/>
</dbReference>
<feature type="region of interest" description="Disordered" evidence="1">
    <location>
        <begin position="226"/>
        <end position="266"/>
    </location>
</feature>
<gene>
    <name evidence="2" type="ORF">Hamer_G003397</name>
</gene>
<evidence type="ECO:0000313" key="3">
    <source>
        <dbReference type="Proteomes" id="UP000747542"/>
    </source>
</evidence>
<dbReference type="AlphaFoldDB" id="A0A8J5TL21"/>
<sequence>MAVCGAADGVEVWSSSDAEDDNFVFVTGNVVVEESEKAVEGSVQAGGTLYTSDHRDPTLTTPPAHTQSVSYSTIIKGGQDEDTIHFEVNHFAESLPEQWPPLPQPAPRAFLQRHEPETPSSLQRHQASPGMTEKQQVVKEEPLSCTIHRHSCDEDCLSCYSHGGDWWLLSDSEDESLDACINVSEAERCEEEDGWCWVETEEDNTLLTNKYNSYQVNHQVAEDDDVQELNPDGEDNSPQHIHEQQQETTLSYTDTTKQDTASPQGVADKNQCELTMTAEDTCAPASWPSYEEDLDEDEDQMMTYSDPDNILDIYLDNRANTRVKFDLLGNRARHKYSKANFKENWKVTPIYPY</sequence>
<reference evidence="2" key="1">
    <citation type="journal article" date="2021" name="Sci. Adv.">
        <title>The American lobster genome reveals insights on longevity, neural, and immune adaptations.</title>
        <authorList>
            <person name="Polinski J.M."/>
            <person name="Zimin A.V."/>
            <person name="Clark K.F."/>
            <person name="Kohn A.B."/>
            <person name="Sadowski N."/>
            <person name="Timp W."/>
            <person name="Ptitsyn A."/>
            <person name="Khanna P."/>
            <person name="Romanova D.Y."/>
            <person name="Williams P."/>
            <person name="Greenwood S.J."/>
            <person name="Moroz L.L."/>
            <person name="Walt D.R."/>
            <person name="Bodnar A.G."/>
        </authorList>
    </citation>
    <scope>NUCLEOTIDE SEQUENCE</scope>
    <source>
        <strain evidence="2">GMGI-L3</strain>
    </source>
</reference>
<keyword evidence="3" id="KW-1185">Reference proteome</keyword>
<feature type="compositionally biased region" description="Polar residues" evidence="1">
    <location>
        <begin position="246"/>
        <end position="263"/>
    </location>
</feature>
<proteinExistence type="predicted"/>
<feature type="compositionally biased region" description="Acidic residues" evidence="1">
    <location>
        <begin position="226"/>
        <end position="235"/>
    </location>
</feature>
<accession>A0A8J5TL21</accession>
<feature type="region of interest" description="Disordered" evidence="1">
    <location>
        <begin position="116"/>
        <end position="135"/>
    </location>
</feature>
<evidence type="ECO:0000313" key="2">
    <source>
        <dbReference type="EMBL" id="KAG7174453.1"/>
    </source>
</evidence>
<feature type="region of interest" description="Disordered" evidence="1">
    <location>
        <begin position="37"/>
        <end position="65"/>
    </location>
</feature>
<organism evidence="2 3">
    <name type="scientific">Homarus americanus</name>
    <name type="common">American lobster</name>
    <dbReference type="NCBI Taxonomy" id="6706"/>
    <lineage>
        <taxon>Eukaryota</taxon>
        <taxon>Metazoa</taxon>
        <taxon>Ecdysozoa</taxon>
        <taxon>Arthropoda</taxon>
        <taxon>Crustacea</taxon>
        <taxon>Multicrustacea</taxon>
        <taxon>Malacostraca</taxon>
        <taxon>Eumalacostraca</taxon>
        <taxon>Eucarida</taxon>
        <taxon>Decapoda</taxon>
        <taxon>Pleocyemata</taxon>
        <taxon>Astacidea</taxon>
        <taxon>Nephropoidea</taxon>
        <taxon>Nephropidae</taxon>
        <taxon>Homarus</taxon>
    </lineage>
</organism>
<name>A0A8J5TL21_HOMAM</name>
<dbReference type="Proteomes" id="UP000747542">
    <property type="component" value="Unassembled WGS sequence"/>
</dbReference>
<protein>
    <submittedName>
        <fullName evidence="2">Uncharacterized protein</fullName>
    </submittedName>
</protein>